<feature type="site" description="Transition state stabilizer" evidence="9">
    <location>
        <position position="17"/>
    </location>
</feature>
<dbReference type="PRINTS" id="PR01020">
    <property type="entry name" value="LPSBIOSNTHSS"/>
</dbReference>
<keyword evidence="2 9" id="KW-0808">Transferase</keyword>
<dbReference type="SUPFAM" id="SSF52374">
    <property type="entry name" value="Nucleotidylyl transferase"/>
    <property type="match status" value="1"/>
</dbReference>
<keyword evidence="6 9" id="KW-0460">Magnesium</keyword>
<name>A0AA43RK00_9LACT</name>
<dbReference type="EMBL" id="JAUNQW010000002">
    <property type="protein sequence ID" value="MDO5456911.1"/>
    <property type="molecule type" value="Genomic_DNA"/>
</dbReference>
<dbReference type="GO" id="GO:0005524">
    <property type="term" value="F:ATP binding"/>
    <property type="evidence" value="ECO:0007669"/>
    <property type="project" value="UniProtKB-KW"/>
</dbReference>
<dbReference type="AlphaFoldDB" id="A0AA43RK00"/>
<dbReference type="GO" id="GO:0004595">
    <property type="term" value="F:pantetheine-phosphate adenylyltransferase activity"/>
    <property type="evidence" value="ECO:0007669"/>
    <property type="project" value="UniProtKB-UniRule"/>
</dbReference>
<keyword evidence="12" id="KW-1185">Reference proteome</keyword>
<keyword evidence="7 9" id="KW-0173">Coenzyme A biosynthesis</keyword>
<feature type="binding site" evidence="9">
    <location>
        <position position="9"/>
    </location>
    <ligand>
        <name>substrate</name>
    </ligand>
</feature>
<dbReference type="CDD" id="cd02163">
    <property type="entry name" value="PPAT"/>
    <property type="match status" value="1"/>
</dbReference>
<gene>
    <name evidence="9 11" type="primary">coaD</name>
    <name evidence="11" type="ORF">Q4F26_01065</name>
</gene>
<evidence type="ECO:0000256" key="1">
    <source>
        <dbReference type="ARBA" id="ARBA00022490"/>
    </source>
</evidence>
<dbReference type="PANTHER" id="PTHR21342:SF1">
    <property type="entry name" value="PHOSPHOPANTETHEINE ADENYLYLTRANSFERASE"/>
    <property type="match status" value="1"/>
</dbReference>
<dbReference type="InterPro" id="IPR001980">
    <property type="entry name" value="PPAT"/>
</dbReference>
<dbReference type="GO" id="GO:0015937">
    <property type="term" value="P:coenzyme A biosynthetic process"/>
    <property type="evidence" value="ECO:0007669"/>
    <property type="project" value="UniProtKB-UniRule"/>
</dbReference>
<keyword evidence="3 9" id="KW-0548">Nucleotidyltransferase</keyword>
<reference evidence="11" key="1">
    <citation type="submission" date="2023-07" db="EMBL/GenBank/DDBJ databases">
        <title>Between Cages and Wild: Unraveling the Impact of Captivity on Animal Microbiomes and Antimicrobial Resistance.</title>
        <authorList>
            <person name="Schmartz G.P."/>
            <person name="Rehner J."/>
            <person name="Schuff M.J."/>
            <person name="Becker S.L."/>
            <person name="Kravczyk M."/>
            <person name="Gurevich A."/>
            <person name="Francke R."/>
            <person name="Mueller R."/>
            <person name="Keller V."/>
            <person name="Keller A."/>
        </authorList>
    </citation>
    <scope>NUCLEOTIDE SEQUENCE</scope>
    <source>
        <strain evidence="11">S39M_St_73</strain>
    </source>
</reference>
<feature type="binding site" evidence="9">
    <location>
        <begin position="9"/>
        <end position="10"/>
    </location>
    <ligand>
        <name>ATP</name>
        <dbReference type="ChEBI" id="CHEBI:30616"/>
    </ligand>
</feature>
<evidence type="ECO:0000256" key="6">
    <source>
        <dbReference type="ARBA" id="ARBA00022842"/>
    </source>
</evidence>
<sequence length="160" mass="17917">MTKALFAGSFDPFTNGHLNTVERSALIFDEIIIAVAINPSKERLFSVTEKIKLIEGATEHLSNIKIISFSESLTVNVAKELGAEVMIRGVRSVRDYEYETEIANMNKYIEPEIETFLLIAKPELSYVSSSLIKEVVEFGGDVSKFVPENVEKAMKKKLNI</sequence>
<evidence type="ECO:0000256" key="2">
    <source>
        <dbReference type="ARBA" id="ARBA00022679"/>
    </source>
</evidence>
<dbReference type="InterPro" id="IPR014729">
    <property type="entry name" value="Rossmann-like_a/b/a_fold"/>
</dbReference>
<dbReference type="NCBIfam" id="TIGR01510">
    <property type="entry name" value="coaD_prev_kdtB"/>
    <property type="match status" value="1"/>
</dbReference>
<comment type="subcellular location">
    <subcellularLocation>
        <location evidence="9">Cytoplasm</location>
    </subcellularLocation>
</comment>
<evidence type="ECO:0000256" key="9">
    <source>
        <dbReference type="HAMAP-Rule" id="MF_00151"/>
    </source>
</evidence>
<keyword evidence="5 9" id="KW-0067">ATP-binding</keyword>
<comment type="subunit">
    <text evidence="9">Homohexamer.</text>
</comment>
<organism evidence="11 12">
    <name type="scientific">Atopococcus tabaci</name>
    <dbReference type="NCBI Taxonomy" id="269774"/>
    <lineage>
        <taxon>Bacteria</taxon>
        <taxon>Bacillati</taxon>
        <taxon>Bacillota</taxon>
        <taxon>Bacilli</taxon>
        <taxon>Lactobacillales</taxon>
        <taxon>Carnobacteriaceae</taxon>
        <taxon>Atopococcus</taxon>
    </lineage>
</organism>
<evidence type="ECO:0000256" key="8">
    <source>
        <dbReference type="ARBA" id="ARBA00029346"/>
    </source>
</evidence>
<comment type="cofactor">
    <cofactor evidence="9">
        <name>Mg(2+)</name>
        <dbReference type="ChEBI" id="CHEBI:18420"/>
    </cofactor>
</comment>
<evidence type="ECO:0000313" key="11">
    <source>
        <dbReference type="EMBL" id="MDO5456911.1"/>
    </source>
</evidence>
<evidence type="ECO:0000256" key="3">
    <source>
        <dbReference type="ARBA" id="ARBA00022695"/>
    </source>
</evidence>
<feature type="binding site" evidence="9">
    <location>
        <position position="99"/>
    </location>
    <ligand>
        <name>ATP</name>
        <dbReference type="ChEBI" id="CHEBI:30616"/>
    </ligand>
</feature>
<feature type="binding site" evidence="9">
    <location>
        <begin position="89"/>
        <end position="91"/>
    </location>
    <ligand>
        <name>ATP</name>
        <dbReference type="ChEBI" id="CHEBI:30616"/>
    </ligand>
</feature>
<dbReference type="EC" id="2.7.7.3" evidence="9"/>
<comment type="catalytic activity">
    <reaction evidence="8 9">
        <text>(R)-4'-phosphopantetheine + ATP + H(+) = 3'-dephospho-CoA + diphosphate</text>
        <dbReference type="Rhea" id="RHEA:19801"/>
        <dbReference type="ChEBI" id="CHEBI:15378"/>
        <dbReference type="ChEBI" id="CHEBI:30616"/>
        <dbReference type="ChEBI" id="CHEBI:33019"/>
        <dbReference type="ChEBI" id="CHEBI:57328"/>
        <dbReference type="ChEBI" id="CHEBI:61723"/>
        <dbReference type="EC" id="2.7.7.3"/>
    </reaction>
</comment>
<keyword evidence="1 9" id="KW-0963">Cytoplasm</keyword>
<feature type="domain" description="Cytidyltransferase-like" evidence="10">
    <location>
        <begin position="5"/>
        <end position="134"/>
    </location>
</feature>
<evidence type="ECO:0000256" key="4">
    <source>
        <dbReference type="ARBA" id="ARBA00022741"/>
    </source>
</evidence>
<comment type="pathway">
    <text evidence="9">Cofactor biosynthesis; coenzyme A biosynthesis; CoA from (R)-pantothenate: step 4/5.</text>
</comment>
<dbReference type="Proteomes" id="UP001171751">
    <property type="component" value="Unassembled WGS sequence"/>
</dbReference>
<feature type="binding site" evidence="9">
    <location>
        <begin position="124"/>
        <end position="130"/>
    </location>
    <ligand>
        <name>ATP</name>
        <dbReference type="ChEBI" id="CHEBI:30616"/>
    </ligand>
</feature>
<feature type="binding site" evidence="9">
    <location>
        <position position="41"/>
    </location>
    <ligand>
        <name>substrate</name>
    </ligand>
</feature>
<comment type="function">
    <text evidence="9">Reversibly transfers an adenylyl group from ATP to 4'-phosphopantetheine, yielding dephospho-CoA (dPCoA) and pyrophosphate.</text>
</comment>
<evidence type="ECO:0000313" key="12">
    <source>
        <dbReference type="Proteomes" id="UP001171751"/>
    </source>
</evidence>
<dbReference type="Gene3D" id="3.40.50.620">
    <property type="entry name" value="HUPs"/>
    <property type="match status" value="1"/>
</dbReference>
<dbReference type="InterPro" id="IPR004821">
    <property type="entry name" value="Cyt_trans-like"/>
</dbReference>
<feature type="binding site" evidence="9">
    <location>
        <position position="17"/>
    </location>
    <ligand>
        <name>ATP</name>
        <dbReference type="ChEBI" id="CHEBI:30616"/>
    </ligand>
</feature>
<feature type="binding site" evidence="9">
    <location>
        <position position="88"/>
    </location>
    <ligand>
        <name>substrate</name>
    </ligand>
</feature>
<dbReference type="PANTHER" id="PTHR21342">
    <property type="entry name" value="PHOSPHOPANTETHEINE ADENYLYLTRANSFERASE"/>
    <property type="match status" value="1"/>
</dbReference>
<comment type="caution">
    <text evidence="11">The sequence shown here is derived from an EMBL/GenBank/DDBJ whole genome shotgun (WGS) entry which is preliminary data.</text>
</comment>
<dbReference type="GO" id="GO:0005737">
    <property type="term" value="C:cytoplasm"/>
    <property type="evidence" value="ECO:0007669"/>
    <property type="project" value="UniProtKB-SubCell"/>
</dbReference>
<keyword evidence="4 9" id="KW-0547">Nucleotide-binding</keyword>
<dbReference type="HAMAP" id="MF_00151">
    <property type="entry name" value="PPAT_bact"/>
    <property type="match status" value="1"/>
</dbReference>
<protein>
    <recommendedName>
        <fullName evidence="9">Phosphopantetheine adenylyltransferase</fullName>
        <ecNumber evidence="9">2.7.7.3</ecNumber>
    </recommendedName>
    <alternativeName>
        <fullName evidence="9">Dephospho-CoA pyrophosphorylase</fullName>
    </alternativeName>
    <alternativeName>
        <fullName evidence="9">Pantetheine-phosphate adenylyltransferase</fullName>
        <shortName evidence="9">PPAT</shortName>
    </alternativeName>
</protein>
<accession>A0AA43RK00</accession>
<evidence type="ECO:0000259" key="10">
    <source>
        <dbReference type="Pfam" id="PF01467"/>
    </source>
</evidence>
<proteinExistence type="inferred from homology"/>
<evidence type="ECO:0000256" key="7">
    <source>
        <dbReference type="ARBA" id="ARBA00022993"/>
    </source>
</evidence>
<dbReference type="Pfam" id="PF01467">
    <property type="entry name" value="CTP_transf_like"/>
    <property type="match status" value="1"/>
</dbReference>
<comment type="similarity">
    <text evidence="9">Belongs to the bacterial CoaD family.</text>
</comment>
<feature type="binding site" evidence="9">
    <location>
        <position position="74"/>
    </location>
    <ligand>
        <name>substrate</name>
    </ligand>
</feature>
<evidence type="ECO:0000256" key="5">
    <source>
        <dbReference type="ARBA" id="ARBA00022840"/>
    </source>
</evidence>
<dbReference type="NCBIfam" id="TIGR00125">
    <property type="entry name" value="cyt_tran_rel"/>
    <property type="match status" value="1"/>
</dbReference>